<keyword evidence="7 11" id="KW-1133">Transmembrane helix</keyword>
<evidence type="ECO:0000256" key="4">
    <source>
        <dbReference type="ARBA" id="ARBA00022679"/>
    </source>
</evidence>
<gene>
    <name evidence="13" type="primary">LOC118416434</name>
</gene>
<sequence>MATTEVVSWHQEDKDVGLRSKEPSRGLMTFIICTIMSTALCILQAVIWRDSLPQVPPYQFGNRTIARLRRPKLQFGSLAPDAAWEFRPEAMAKVRNSTMKLHPDVHLRLFKLGTQYKKDTCEGNKDISEVHCQTDYSTKIGHYNTCAVVGNSGVLLESRCGAEIDSKDYVIRIDIPVVRGYEKDVGERTSMTVLNLSTPKRLQRSARLKNRTQDVYESRLRNIGGTALVTDKKARHTIMSSSRKYHLPFSLYIVKGSLRRGINPIASKLANRKPGGNPTTGLVTILMATAFCDHPYLYGFFPFQIDANNTPIPYHYYPGDYIKPIKQNAAGRHHMTREYNLFRDLHKQGVLKMHVGPCEEK</sequence>
<dbReference type="GeneID" id="118416434"/>
<proteinExistence type="inferred from homology"/>
<comment type="similarity">
    <text evidence="2">Belongs to the glycosyltransferase 29 family.</text>
</comment>
<dbReference type="PANTHER" id="PTHR11987:SF53">
    <property type="entry name" value="ALPHA-2,8-SIALYLTRANSFERASE 8F-LIKE"/>
    <property type="match status" value="1"/>
</dbReference>
<evidence type="ECO:0000256" key="7">
    <source>
        <dbReference type="ARBA" id="ARBA00022989"/>
    </source>
</evidence>
<evidence type="ECO:0000256" key="6">
    <source>
        <dbReference type="ARBA" id="ARBA00022968"/>
    </source>
</evidence>
<evidence type="ECO:0000256" key="1">
    <source>
        <dbReference type="ARBA" id="ARBA00004323"/>
    </source>
</evidence>
<evidence type="ECO:0000256" key="10">
    <source>
        <dbReference type="ARBA" id="ARBA00023180"/>
    </source>
</evidence>
<keyword evidence="3" id="KW-0328">Glycosyltransferase</keyword>
<dbReference type="CDD" id="cd23963">
    <property type="entry name" value="GT29_ST8SIA"/>
    <property type="match status" value="1"/>
</dbReference>
<keyword evidence="5 11" id="KW-0812">Transmembrane</keyword>
<dbReference type="KEGG" id="bfo:118416434"/>
<evidence type="ECO:0000256" key="11">
    <source>
        <dbReference type="SAM" id="Phobius"/>
    </source>
</evidence>
<dbReference type="InterPro" id="IPR050943">
    <property type="entry name" value="Glycosyltr_29_Sialyltrsf"/>
</dbReference>
<protein>
    <submittedName>
        <fullName evidence="13">Alpha-2,8-sialyltransferase 8B-like</fullName>
    </submittedName>
</protein>
<reference evidence="12" key="1">
    <citation type="journal article" date="2020" name="Nat. Ecol. Evol.">
        <title>Deeply conserved synteny resolves early events in vertebrate evolution.</title>
        <authorList>
            <person name="Simakov O."/>
            <person name="Marletaz F."/>
            <person name="Yue J.X."/>
            <person name="O'Connell B."/>
            <person name="Jenkins J."/>
            <person name="Brandt A."/>
            <person name="Calef R."/>
            <person name="Tung C.H."/>
            <person name="Huang T.K."/>
            <person name="Schmutz J."/>
            <person name="Satoh N."/>
            <person name="Yu J.K."/>
            <person name="Putnam N.H."/>
            <person name="Green R.E."/>
            <person name="Rokhsar D.S."/>
        </authorList>
    </citation>
    <scope>NUCLEOTIDE SEQUENCE [LARGE SCALE GENOMIC DNA]</scope>
    <source>
        <strain evidence="12">S238N-H82</strain>
    </source>
</reference>
<dbReference type="GO" id="GO:0003828">
    <property type="term" value="F:alpha-N-acetylneuraminate alpha-2,8-sialyltransferase activity"/>
    <property type="evidence" value="ECO:0000318"/>
    <property type="project" value="GO_Central"/>
</dbReference>
<comment type="subcellular location">
    <subcellularLocation>
        <location evidence="1">Golgi apparatus membrane</location>
        <topology evidence="1">Single-pass type II membrane protein</topology>
    </subcellularLocation>
</comment>
<dbReference type="InterPro" id="IPR038578">
    <property type="entry name" value="GT29-like_sf"/>
</dbReference>
<dbReference type="RefSeq" id="XP_035677427.1">
    <property type="nucleotide sequence ID" value="XM_035821534.1"/>
</dbReference>
<keyword evidence="9 11" id="KW-0472">Membrane</keyword>
<evidence type="ECO:0000256" key="8">
    <source>
        <dbReference type="ARBA" id="ARBA00023034"/>
    </source>
</evidence>
<dbReference type="PANTHER" id="PTHR11987">
    <property type="entry name" value="ALPHA-2,8-SIALYLTRANSFERASE"/>
    <property type="match status" value="1"/>
</dbReference>
<keyword evidence="12" id="KW-1185">Reference proteome</keyword>
<dbReference type="InterPro" id="IPR001675">
    <property type="entry name" value="Glyco_trans_29"/>
</dbReference>
<evidence type="ECO:0000256" key="5">
    <source>
        <dbReference type="ARBA" id="ARBA00022692"/>
    </source>
</evidence>
<dbReference type="Pfam" id="PF00777">
    <property type="entry name" value="Glyco_transf_29"/>
    <property type="match status" value="1"/>
</dbReference>
<dbReference type="AlphaFoldDB" id="A0A9J7L7D6"/>
<keyword evidence="8" id="KW-0333">Golgi apparatus</keyword>
<feature type="transmembrane region" description="Helical" evidence="11">
    <location>
        <begin position="27"/>
        <end position="48"/>
    </location>
</feature>
<evidence type="ECO:0000256" key="9">
    <source>
        <dbReference type="ARBA" id="ARBA00023136"/>
    </source>
</evidence>
<evidence type="ECO:0000256" key="3">
    <source>
        <dbReference type="ARBA" id="ARBA00022676"/>
    </source>
</evidence>
<dbReference type="Gene3D" id="3.90.1480.20">
    <property type="entry name" value="Glycosyl transferase family 29"/>
    <property type="match status" value="1"/>
</dbReference>
<evidence type="ECO:0000313" key="13">
    <source>
        <dbReference type="RefSeq" id="XP_035677427.1"/>
    </source>
</evidence>
<dbReference type="Proteomes" id="UP000001554">
    <property type="component" value="Chromosome 5"/>
</dbReference>
<dbReference type="GO" id="GO:0009311">
    <property type="term" value="P:oligosaccharide metabolic process"/>
    <property type="evidence" value="ECO:0000318"/>
    <property type="project" value="GO_Central"/>
</dbReference>
<dbReference type="GO" id="GO:0000139">
    <property type="term" value="C:Golgi membrane"/>
    <property type="evidence" value="ECO:0007669"/>
    <property type="project" value="UniProtKB-SubCell"/>
</dbReference>
<accession>A0A9J7L7D6</accession>
<name>A0A9J7L7D6_BRAFL</name>
<dbReference type="GO" id="GO:0006491">
    <property type="term" value="P:N-glycan processing"/>
    <property type="evidence" value="ECO:0000318"/>
    <property type="project" value="GO_Central"/>
</dbReference>
<organism evidence="12 13">
    <name type="scientific">Branchiostoma floridae</name>
    <name type="common">Florida lancelet</name>
    <name type="synonym">Amphioxus</name>
    <dbReference type="NCBI Taxonomy" id="7739"/>
    <lineage>
        <taxon>Eukaryota</taxon>
        <taxon>Metazoa</taxon>
        <taxon>Chordata</taxon>
        <taxon>Cephalochordata</taxon>
        <taxon>Leptocardii</taxon>
        <taxon>Amphioxiformes</taxon>
        <taxon>Branchiostomatidae</taxon>
        <taxon>Branchiostoma</taxon>
    </lineage>
</organism>
<evidence type="ECO:0000313" key="12">
    <source>
        <dbReference type="Proteomes" id="UP000001554"/>
    </source>
</evidence>
<reference evidence="13" key="2">
    <citation type="submission" date="2025-08" db="UniProtKB">
        <authorList>
            <consortium name="RefSeq"/>
        </authorList>
    </citation>
    <scope>IDENTIFICATION</scope>
    <source>
        <strain evidence="13">S238N-H82</strain>
        <tissue evidence="13">Testes</tissue>
    </source>
</reference>
<keyword evidence="10" id="KW-0325">Glycoprotein</keyword>
<evidence type="ECO:0000256" key="2">
    <source>
        <dbReference type="ARBA" id="ARBA00006003"/>
    </source>
</evidence>
<keyword evidence="4" id="KW-0808">Transferase</keyword>
<dbReference type="OrthoDB" id="10264956at2759"/>
<keyword evidence="6" id="KW-0735">Signal-anchor</keyword>